<dbReference type="PROSITE" id="PS00439">
    <property type="entry name" value="ACYLTRANSF_C_1"/>
    <property type="match status" value="1"/>
</dbReference>
<reference evidence="7 8" key="1">
    <citation type="submission" date="2025-04" db="UniProtKB">
        <authorList>
            <consortium name="RefSeq"/>
        </authorList>
    </citation>
    <scope>IDENTIFICATION</scope>
    <source>
        <strain evidence="7 8">15112-1751.03</strain>
        <tissue evidence="7 8">Whole Adult</tissue>
    </source>
</reference>
<dbReference type="InterPro" id="IPR039551">
    <property type="entry name" value="Cho/carn_acyl_trans"/>
</dbReference>
<dbReference type="SUPFAM" id="SSF52777">
    <property type="entry name" value="CoA-dependent acyltransferases"/>
    <property type="match status" value="2"/>
</dbReference>
<dbReference type="GeneID" id="117573412"/>
<keyword evidence="2" id="KW-0808">Transferase</keyword>
<gene>
    <name evidence="7 8" type="primary">LOC117573412</name>
</gene>
<evidence type="ECO:0000256" key="4">
    <source>
        <dbReference type="PIRSR" id="PIRSR600542-1"/>
    </source>
</evidence>
<comment type="similarity">
    <text evidence="1">Belongs to the carnitine/choline acetyltransferase family.</text>
</comment>
<organism evidence="6 7">
    <name type="scientific">Drosophila albomicans</name>
    <name type="common">Fruit fly</name>
    <dbReference type="NCBI Taxonomy" id="7291"/>
    <lineage>
        <taxon>Eukaryota</taxon>
        <taxon>Metazoa</taxon>
        <taxon>Ecdysozoa</taxon>
        <taxon>Arthropoda</taxon>
        <taxon>Hexapoda</taxon>
        <taxon>Insecta</taxon>
        <taxon>Pterygota</taxon>
        <taxon>Neoptera</taxon>
        <taxon>Endopterygota</taxon>
        <taxon>Diptera</taxon>
        <taxon>Brachycera</taxon>
        <taxon>Muscomorpha</taxon>
        <taxon>Ephydroidea</taxon>
        <taxon>Drosophilidae</taxon>
        <taxon>Drosophila</taxon>
    </lineage>
</organism>
<dbReference type="Gene3D" id="3.30.559.70">
    <property type="entry name" value="Choline/Carnitine o-acyltransferase, domain 2"/>
    <property type="match status" value="1"/>
</dbReference>
<proteinExistence type="inferred from homology"/>
<dbReference type="Gene3D" id="3.30.559.10">
    <property type="entry name" value="Chloramphenicol acetyltransferase-like domain"/>
    <property type="match status" value="1"/>
</dbReference>
<evidence type="ECO:0000256" key="1">
    <source>
        <dbReference type="ARBA" id="ARBA00005232"/>
    </source>
</evidence>
<dbReference type="InterPro" id="IPR042231">
    <property type="entry name" value="Cho/carn_acyl_trans_2"/>
</dbReference>
<dbReference type="PANTHER" id="PTHR22589:SF67">
    <property type="entry name" value="PEROXISOMAL CARNITINE O-OCTANOYLTRANSFERASE"/>
    <property type="match status" value="1"/>
</dbReference>
<dbReference type="RefSeq" id="XP_051864146.1">
    <property type="nucleotide sequence ID" value="XM_052008186.1"/>
</dbReference>
<keyword evidence="6" id="KW-1185">Reference proteome</keyword>
<dbReference type="Pfam" id="PF00755">
    <property type="entry name" value="Carn_acyltransf"/>
    <property type="match status" value="1"/>
</dbReference>
<protein>
    <submittedName>
        <fullName evidence="7 8">Peroxisomal carnitine O-octanoyltransferase</fullName>
    </submittedName>
</protein>
<sequence>MDRESLFVATKDDGDTYAFDETLPALPLPELSDTMQRYYASLVPFGTAEELAQSRSIIEQFQNGVGAELHAKLKERASKMKNWLGTWWEDYGYHLLRLPLLPYQIMAMPCQMNLVDIPETSDYMLKTLARQIHHTLEFWDLTRKGTMKPLSSNGGKIKYSSALYKHFFSTTRVPGLEQDHIEKHFLSKNEGNGPNHILIGAKGRQFSFSCVHEDDSILTAPEILVNLQRLRSILDYEPEGDGVAALTHDDRTNWAKNRNHLREISEENKRTLLSVENSVMVLCWDEHCPNDAEQASQLSIYGDYHSRWADRSSCLVAFKNGHFVYTGEHSCYDGTISASFATFMQLSFFEVPEPDWSEAHNTKIIPIEELKFQLDDTLKSEIQRVLKEVEERGIDVTATFTVFDDYGKEFMKSMKLHPDSFVQVILQWTYYKMHKEIAPTYETALMRHFYNGRTETLRSCTSAVHDFLKASSNTSTTDAQLIKAFRAAVNEHRHMMDEARKGNGIDRHLFGLWCVAYENKLDIPALYDDPLYAKSGGGGNFVLSTSTLGFTPNVGFVAPMTFDGYGVFYAITSDAIYINSTAYRDSIKTSARKYNIIFKESFRRMRKLLEQLKTDSNL</sequence>
<evidence type="ECO:0000259" key="5">
    <source>
        <dbReference type="Pfam" id="PF00755"/>
    </source>
</evidence>
<feature type="domain" description="Choline/carnitine acyltransferase" evidence="5">
    <location>
        <begin position="26"/>
        <end position="595"/>
    </location>
</feature>
<feature type="active site" description="Proton acceptor" evidence="4">
    <location>
        <position position="329"/>
    </location>
</feature>
<evidence type="ECO:0000313" key="8">
    <source>
        <dbReference type="RefSeq" id="XP_051864146.1"/>
    </source>
</evidence>
<dbReference type="PANTHER" id="PTHR22589">
    <property type="entry name" value="CARNITINE O-ACYLTRANSFERASE"/>
    <property type="match status" value="1"/>
</dbReference>
<accession>A0A6P8X8K6</accession>
<evidence type="ECO:0000313" key="7">
    <source>
        <dbReference type="RefSeq" id="XP_034112506.1"/>
    </source>
</evidence>
<evidence type="ECO:0000256" key="2">
    <source>
        <dbReference type="ARBA" id="ARBA00022679"/>
    </source>
</evidence>
<evidence type="ECO:0000313" key="6">
    <source>
        <dbReference type="Proteomes" id="UP000515160"/>
    </source>
</evidence>
<dbReference type="OrthoDB" id="240216at2759"/>
<dbReference type="RefSeq" id="XP_034112506.1">
    <property type="nucleotide sequence ID" value="XM_034256615.2"/>
</dbReference>
<dbReference type="GO" id="GO:0005777">
    <property type="term" value="C:peroxisome"/>
    <property type="evidence" value="ECO:0007669"/>
    <property type="project" value="TreeGrafter"/>
</dbReference>
<dbReference type="InterPro" id="IPR023213">
    <property type="entry name" value="CAT-like_dom_sf"/>
</dbReference>
<name>A0A6P8X8K6_DROAB</name>
<dbReference type="GO" id="GO:0008458">
    <property type="term" value="F:carnitine O-octanoyltransferase activity"/>
    <property type="evidence" value="ECO:0007669"/>
    <property type="project" value="TreeGrafter"/>
</dbReference>
<evidence type="ECO:0000256" key="3">
    <source>
        <dbReference type="ARBA" id="ARBA00023315"/>
    </source>
</evidence>
<dbReference type="AlphaFoldDB" id="A0A6P8X8K6"/>
<dbReference type="InterPro" id="IPR000542">
    <property type="entry name" value="Carn_acyl_trans"/>
</dbReference>
<dbReference type="Proteomes" id="UP000515160">
    <property type="component" value="Chromosome 2R"/>
</dbReference>
<keyword evidence="3" id="KW-0012">Acyltransferase</keyword>